<organism evidence="3 4">
    <name type="scientific">Flaviflexus salsibiostraticola</name>
    <dbReference type="NCBI Taxonomy" id="1282737"/>
    <lineage>
        <taxon>Bacteria</taxon>
        <taxon>Bacillati</taxon>
        <taxon>Actinomycetota</taxon>
        <taxon>Actinomycetes</taxon>
        <taxon>Actinomycetales</taxon>
        <taxon>Actinomycetaceae</taxon>
        <taxon>Flaviflexus</taxon>
    </lineage>
</organism>
<keyword evidence="2" id="KW-0472">Membrane</keyword>
<dbReference type="RefSeq" id="WP_126039411.1">
    <property type="nucleotide sequence ID" value="NZ_CP034438.1"/>
</dbReference>
<feature type="region of interest" description="Disordered" evidence="1">
    <location>
        <begin position="1"/>
        <end position="61"/>
    </location>
</feature>
<evidence type="ECO:0000313" key="4">
    <source>
        <dbReference type="Proteomes" id="UP000270021"/>
    </source>
</evidence>
<dbReference type="EMBL" id="CP034438">
    <property type="protein sequence ID" value="AZN29522.1"/>
    <property type="molecule type" value="Genomic_DNA"/>
</dbReference>
<dbReference type="KEGG" id="fsl:EJO69_03765"/>
<feature type="compositionally biased region" description="Low complexity" evidence="1">
    <location>
        <begin position="19"/>
        <end position="37"/>
    </location>
</feature>
<dbReference type="Proteomes" id="UP000270021">
    <property type="component" value="Chromosome"/>
</dbReference>
<name>A0A3Q8WT14_9ACTO</name>
<feature type="transmembrane region" description="Helical" evidence="2">
    <location>
        <begin position="83"/>
        <end position="104"/>
    </location>
</feature>
<keyword evidence="2" id="KW-0812">Transmembrane</keyword>
<dbReference type="OrthoDB" id="3268615at2"/>
<evidence type="ECO:0008006" key="5">
    <source>
        <dbReference type="Google" id="ProtNLM"/>
    </source>
</evidence>
<keyword evidence="4" id="KW-1185">Reference proteome</keyword>
<protein>
    <recommendedName>
        <fullName evidence="5">DUF4282 domain-containing protein</fullName>
    </recommendedName>
</protein>
<keyword evidence="2" id="KW-1133">Transmembrane helix</keyword>
<accession>A0A3Q8WT14</accession>
<gene>
    <name evidence="3" type="ORF">EJO69_03765</name>
</gene>
<feature type="transmembrane region" description="Helical" evidence="2">
    <location>
        <begin position="124"/>
        <end position="146"/>
    </location>
</feature>
<dbReference type="AlphaFoldDB" id="A0A3Q8WT14"/>
<proteinExistence type="predicted"/>
<reference evidence="3 4" key="1">
    <citation type="submission" date="2018-12" db="EMBL/GenBank/DDBJ databases">
        <title>Complete genome sequence of Flaviflexus salsibiostraticola KCTC 33148.</title>
        <authorList>
            <person name="Bae J.-W."/>
        </authorList>
    </citation>
    <scope>NUCLEOTIDE SEQUENCE [LARGE SCALE GENOMIC DNA]</scope>
    <source>
        <strain evidence="3 4">KCTC 33148</strain>
    </source>
</reference>
<evidence type="ECO:0000256" key="1">
    <source>
        <dbReference type="SAM" id="MobiDB-lite"/>
    </source>
</evidence>
<sequence length="157" mass="16538">MSQQGGPQGPNYDQGMNHQPAPSAYSAPQPGQPGMQPGQPPLGQPHPYGHGYGQPSGYGAPHQPSGFVSLFSTSFPHRGPQSLLSIVMLLGIVAFGIFGGYALFDLLTILTADYGPSAMGIVTSILRFAFRVAIGLVLLGLLRVILEHVARTDKKAD</sequence>
<evidence type="ECO:0000313" key="3">
    <source>
        <dbReference type="EMBL" id="AZN29522.1"/>
    </source>
</evidence>
<evidence type="ECO:0000256" key="2">
    <source>
        <dbReference type="SAM" id="Phobius"/>
    </source>
</evidence>